<sequence>MENQLAELTSLVRQLAVRQQQITMAAKIYGICTSVEHPTDMCPTLQATESDQVDNVGAIGRFQYGKQSYQNQPFDNQQHGRQPFRPGLNQGPYAAQQFGSTPNAYQRQQSVSSNNMQFHQNLTTTIEDLKTQIRQLANTVSHLQLAGSSNLPSQTIPNPRGNANVVTLKSGKELPQPTLQQLPRSAEADSEPNADSQPRPETTVLLPFPTRTISPRKPKSDEELLKMFRKVEINIPLLGAIK</sequence>
<feature type="coiled-coil region" evidence="1">
    <location>
        <begin position="119"/>
        <end position="146"/>
    </location>
</feature>
<protein>
    <recommendedName>
        <fullName evidence="5">Reverse transcriptase domain-containing protein</fullName>
    </recommendedName>
</protein>
<accession>A0A371EW11</accession>
<dbReference type="AlphaFoldDB" id="A0A371EW11"/>
<organism evidence="3 4">
    <name type="scientific">Mucuna pruriens</name>
    <name type="common">Velvet bean</name>
    <name type="synonym">Dolichos pruriens</name>
    <dbReference type="NCBI Taxonomy" id="157652"/>
    <lineage>
        <taxon>Eukaryota</taxon>
        <taxon>Viridiplantae</taxon>
        <taxon>Streptophyta</taxon>
        <taxon>Embryophyta</taxon>
        <taxon>Tracheophyta</taxon>
        <taxon>Spermatophyta</taxon>
        <taxon>Magnoliopsida</taxon>
        <taxon>eudicotyledons</taxon>
        <taxon>Gunneridae</taxon>
        <taxon>Pentapetalae</taxon>
        <taxon>rosids</taxon>
        <taxon>fabids</taxon>
        <taxon>Fabales</taxon>
        <taxon>Fabaceae</taxon>
        <taxon>Papilionoideae</taxon>
        <taxon>50 kb inversion clade</taxon>
        <taxon>NPAAA clade</taxon>
        <taxon>indigoferoid/millettioid clade</taxon>
        <taxon>Phaseoleae</taxon>
        <taxon>Mucuna</taxon>
    </lineage>
</organism>
<keyword evidence="4" id="KW-1185">Reference proteome</keyword>
<comment type="caution">
    <text evidence="3">The sequence shown here is derived from an EMBL/GenBank/DDBJ whole genome shotgun (WGS) entry which is preliminary data.</text>
</comment>
<reference evidence="3" key="1">
    <citation type="submission" date="2018-05" db="EMBL/GenBank/DDBJ databases">
        <title>Draft genome of Mucuna pruriens seed.</title>
        <authorList>
            <person name="Nnadi N.E."/>
            <person name="Vos R."/>
            <person name="Hasami M.H."/>
            <person name="Devisetty U.K."/>
            <person name="Aguiy J.C."/>
        </authorList>
    </citation>
    <scope>NUCLEOTIDE SEQUENCE [LARGE SCALE GENOMIC DNA]</scope>
    <source>
        <strain evidence="3">JCA_2017</strain>
    </source>
</reference>
<evidence type="ECO:0000256" key="2">
    <source>
        <dbReference type="SAM" id="MobiDB-lite"/>
    </source>
</evidence>
<dbReference type="Proteomes" id="UP000257109">
    <property type="component" value="Unassembled WGS sequence"/>
</dbReference>
<dbReference type="OrthoDB" id="1937287at2759"/>
<evidence type="ECO:0000313" key="4">
    <source>
        <dbReference type="Proteomes" id="UP000257109"/>
    </source>
</evidence>
<feature type="compositionally biased region" description="Polar residues" evidence="2">
    <location>
        <begin position="71"/>
        <end position="80"/>
    </location>
</feature>
<feature type="region of interest" description="Disordered" evidence="2">
    <location>
        <begin position="171"/>
        <end position="220"/>
    </location>
</feature>
<evidence type="ECO:0008006" key="5">
    <source>
        <dbReference type="Google" id="ProtNLM"/>
    </source>
</evidence>
<gene>
    <name evidence="3" type="ORF">CR513_50540</name>
</gene>
<keyword evidence="1" id="KW-0175">Coiled coil</keyword>
<evidence type="ECO:0000256" key="1">
    <source>
        <dbReference type="SAM" id="Coils"/>
    </source>
</evidence>
<dbReference type="EMBL" id="QJKJ01011786">
    <property type="protein sequence ID" value="RDX70237.1"/>
    <property type="molecule type" value="Genomic_DNA"/>
</dbReference>
<feature type="non-terminal residue" evidence="3">
    <location>
        <position position="1"/>
    </location>
</feature>
<name>A0A371EW11_MUCPR</name>
<feature type="region of interest" description="Disordered" evidence="2">
    <location>
        <begin position="71"/>
        <end position="91"/>
    </location>
</feature>
<proteinExistence type="predicted"/>
<evidence type="ECO:0000313" key="3">
    <source>
        <dbReference type="EMBL" id="RDX70237.1"/>
    </source>
</evidence>